<evidence type="ECO:0000259" key="10">
    <source>
        <dbReference type="Pfam" id="PF02676"/>
    </source>
</evidence>
<evidence type="ECO:0000256" key="1">
    <source>
        <dbReference type="ARBA" id="ARBA00008569"/>
    </source>
</evidence>
<proteinExistence type="inferred from homology"/>
<dbReference type="GO" id="GO:0008168">
    <property type="term" value="F:methyltransferase activity"/>
    <property type="evidence" value="ECO:0007669"/>
    <property type="project" value="UniProtKB-KW"/>
</dbReference>
<sequence length="279" mass="30681">MSTTFAAKKAKILQQLAVPDASSTDIQPRDCVDVGIRELVDEINKLDTLATTSSCAGRFAVYLEGKDPNLSQSSLDEGDGQWLFISHDPLPLSGNGSVAPMLGLSDHTELSVPSSAKGVRWVRCKFEPMFLHVLSSSLESAQKIHTAALQSGFRESGISSISTDNLRTSTAMVAIRTNDLVFDNIIGYEGPDGRLIPMVTEAYMRILIELGNQKFQANKARTQQFQNALLTSFGPPQAQYSGPCAWEPIEQRRVRMREDDIRRKADAQRTTEDSARSSQ</sequence>
<dbReference type="HOGENOM" id="CLU_047426_0_1_1"/>
<comment type="similarity">
    <text evidence="1">Belongs to the TYW3 family.</text>
</comment>
<accession>A0A074XTT8</accession>
<protein>
    <recommendedName>
        <fullName evidence="2">tRNA(Phe) 7-[(3-amino-3-carboxypropyl)-4-demethylwyosine(37)-N(4)]-methyltransferase</fullName>
        <ecNumber evidence="2">2.1.1.282</ecNumber>
    </recommendedName>
    <alternativeName>
        <fullName evidence="7">tRNA(Phe) 7-((3-amino-3-carboxypropyl)-4-demethylwyosine(37)-N(4))-methyltransferase</fullName>
    </alternativeName>
</protein>
<evidence type="ECO:0000256" key="2">
    <source>
        <dbReference type="ARBA" id="ARBA00012750"/>
    </source>
</evidence>
<keyword evidence="12" id="KW-1185">Reference proteome</keyword>
<dbReference type="GeneID" id="40745028"/>
<dbReference type="EMBL" id="KL584980">
    <property type="protein sequence ID" value="KEQ85382.1"/>
    <property type="molecule type" value="Genomic_DNA"/>
</dbReference>
<dbReference type="OrthoDB" id="263283at2759"/>
<dbReference type="GO" id="GO:0008033">
    <property type="term" value="P:tRNA processing"/>
    <property type="evidence" value="ECO:0007669"/>
    <property type="project" value="UniProtKB-KW"/>
</dbReference>
<dbReference type="EC" id="2.1.1.282" evidence="2"/>
<evidence type="ECO:0000256" key="8">
    <source>
        <dbReference type="ARBA" id="ARBA00049202"/>
    </source>
</evidence>
<dbReference type="RefSeq" id="XP_029761569.1">
    <property type="nucleotide sequence ID" value="XM_029902722.1"/>
</dbReference>
<evidence type="ECO:0000313" key="11">
    <source>
        <dbReference type="EMBL" id="KEQ85382.1"/>
    </source>
</evidence>
<evidence type="ECO:0000256" key="3">
    <source>
        <dbReference type="ARBA" id="ARBA00022603"/>
    </source>
</evidence>
<evidence type="ECO:0000256" key="7">
    <source>
        <dbReference type="ARBA" id="ARBA00030554"/>
    </source>
</evidence>
<dbReference type="GO" id="GO:0032259">
    <property type="term" value="P:methylation"/>
    <property type="evidence" value="ECO:0007669"/>
    <property type="project" value="UniProtKB-KW"/>
</dbReference>
<name>A0A074XTT8_AURPU</name>
<dbReference type="PANTHER" id="PTHR48418">
    <property type="entry name" value="TRNA WYBUTOSINE-SYNTHESIZING PROTEIN 3"/>
    <property type="match status" value="1"/>
</dbReference>
<evidence type="ECO:0000256" key="4">
    <source>
        <dbReference type="ARBA" id="ARBA00022679"/>
    </source>
</evidence>
<dbReference type="PANTHER" id="PTHR48418:SF1">
    <property type="entry name" value="TRNA WYBUTOSINE-SYNTHESIZING PROTEIN 3"/>
    <property type="match status" value="1"/>
</dbReference>
<evidence type="ECO:0000313" key="12">
    <source>
        <dbReference type="Proteomes" id="UP000030706"/>
    </source>
</evidence>
<gene>
    <name evidence="11" type="ORF">M438DRAFT_316903</name>
</gene>
<evidence type="ECO:0000256" key="5">
    <source>
        <dbReference type="ARBA" id="ARBA00022691"/>
    </source>
</evidence>
<dbReference type="STRING" id="1043002.A0A074XTT8"/>
<reference evidence="11 12" key="1">
    <citation type="journal article" date="2014" name="BMC Genomics">
        <title>Genome sequencing of four Aureobasidium pullulans varieties: biotechnological potential, stress tolerance, and description of new species.</title>
        <authorList>
            <person name="Gostin Ar C."/>
            <person name="Ohm R.A."/>
            <person name="Kogej T."/>
            <person name="Sonjak S."/>
            <person name="Turk M."/>
            <person name="Zajc J."/>
            <person name="Zalar P."/>
            <person name="Grube M."/>
            <person name="Sun H."/>
            <person name="Han J."/>
            <person name="Sharma A."/>
            <person name="Chiniquy J."/>
            <person name="Ngan C.Y."/>
            <person name="Lipzen A."/>
            <person name="Barry K."/>
            <person name="Grigoriev I.V."/>
            <person name="Gunde-Cimerman N."/>
        </authorList>
    </citation>
    <scope>NUCLEOTIDE SEQUENCE [LARGE SCALE GENOMIC DNA]</scope>
    <source>
        <strain evidence="11 12">EXF-150</strain>
    </source>
</reference>
<organism evidence="11 12">
    <name type="scientific">Aureobasidium pullulans EXF-150</name>
    <dbReference type="NCBI Taxonomy" id="1043002"/>
    <lineage>
        <taxon>Eukaryota</taxon>
        <taxon>Fungi</taxon>
        <taxon>Dikarya</taxon>
        <taxon>Ascomycota</taxon>
        <taxon>Pezizomycotina</taxon>
        <taxon>Dothideomycetes</taxon>
        <taxon>Dothideomycetidae</taxon>
        <taxon>Dothideales</taxon>
        <taxon>Saccotheciaceae</taxon>
        <taxon>Aureobasidium</taxon>
    </lineage>
</organism>
<dbReference type="Pfam" id="PF02676">
    <property type="entry name" value="TYW3"/>
    <property type="match status" value="1"/>
</dbReference>
<keyword evidence="3" id="KW-0489">Methyltransferase</keyword>
<keyword evidence="6" id="KW-0819">tRNA processing</keyword>
<dbReference type="Gene3D" id="3.30.1960.10">
    <property type="entry name" value="tRNA wybutosine-synthesizing-like"/>
    <property type="match status" value="1"/>
</dbReference>
<dbReference type="AlphaFoldDB" id="A0A074XTT8"/>
<evidence type="ECO:0000256" key="6">
    <source>
        <dbReference type="ARBA" id="ARBA00022694"/>
    </source>
</evidence>
<keyword evidence="5" id="KW-0949">S-adenosyl-L-methionine</keyword>
<dbReference type="Proteomes" id="UP000030706">
    <property type="component" value="Unassembled WGS sequence"/>
</dbReference>
<dbReference type="InterPro" id="IPR036602">
    <property type="entry name" value="tRNA_yW-synthesising-like_sf"/>
</dbReference>
<evidence type="ECO:0000256" key="9">
    <source>
        <dbReference type="SAM" id="MobiDB-lite"/>
    </source>
</evidence>
<comment type="catalytic activity">
    <reaction evidence="8">
        <text>4-demethyl-7-[(3S)-3-amino-3-carboxypropyl]wyosine(37) in tRNA(Phe) + S-adenosyl-L-methionine = 7-[(3S)-3-amino-3-carboxypropyl]wyosine(37) in tRNA(Phe) + S-adenosyl-L-homocysteine + H(+)</text>
        <dbReference type="Rhea" id="RHEA:36635"/>
        <dbReference type="Rhea" id="RHEA-COMP:10378"/>
        <dbReference type="Rhea" id="RHEA-COMP:10379"/>
        <dbReference type="ChEBI" id="CHEBI:15378"/>
        <dbReference type="ChEBI" id="CHEBI:57856"/>
        <dbReference type="ChEBI" id="CHEBI:59789"/>
        <dbReference type="ChEBI" id="CHEBI:73543"/>
        <dbReference type="ChEBI" id="CHEBI:73550"/>
        <dbReference type="EC" id="2.1.1.282"/>
    </reaction>
</comment>
<dbReference type="InterPro" id="IPR003827">
    <property type="entry name" value="tRNA_yW-synthesising"/>
</dbReference>
<dbReference type="SUPFAM" id="SSF111278">
    <property type="entry name" value="SSo0622-like"/>
    <property type="match status" value="1"/>
</dbReference>
<feature type="region of interest" description="Disordered" evidence="9">
    <location>
        <begin position="255"/>
        <end position="279"/>
    </location>
</feature>
<keyword evidence="4" id="KW-0808">Transferase</keyword>
<feature type="domain" description="tRNA wybutosine-synthesizing protein" evidence="10">
    <location>
        <begin position="8"/>
        <end position="229"/>
    </location>
</feature>